<dbReference type="GO" id="GO:0004497">
    <property type="term" value="F:monooxygenase activity"/>
    <property type="evidence" value="ECO:0007669"/>
    <property type="project" value="UniProtKB-KW"/>
</dbReference>
<dbReference type="EMBL" id="WIUZ02000009">
    <property type="protein sequence ID" value="KAF9783765.1"/>
    <property type="molecule type" value="Genomic_DNA"/>
</dbReference>
<reference evidence="5" key="1">
    <citation type="journal article" date="2020" name="Nat. Commun.">
        <title>Large-scale genome sequencing of mycorrhizal fungi provides insights into the early evolution of symbiotic traits.</title>
        <authorList>
            <person name="Miyauchi S."/>
            <person name="Kiss E."/>
            <person name="Kuo A."/>
            <person name="Drula E."/>
            <person name="Kohler A."/>
            <person name="Sanchez-Garcia M."/>
            <person name="Morin E."/>
            <person name="Andreopoulos B."/>
            <person name="Barry K.W."/>
            <person name="Bonito G."/>
            <person name="Buee M."/>
            <person name="Carver A."/>
            <person name="Chen C."/>
            <person name="Cichocki N."/>
            <person name="Clum A."/>
            <person name="Culley D."/>
            <person name="Crous P.W."/>
            <person name="Fauchery L."/>
            <person name="Girlanda M."/>
            <person name="Hayes R.D."/>
            <person name="Keri Z."/>
            <person name="LaButti K."/>
            <person name="Lipzen A."/>
            <person name="Lombard V."/>
            <person name="Magnuson J."/>
            <person name="Maillard F."/>
            <person name="Murat C."/>
            <person name="Nolan M."/>
            <person name="Ohm R.A."/>
            <person name="Pangilinan J."/>
            <person name="Pereira M.F."/>
            <person name="Perotto S."/>
            <person name="Peter M."/>
            <person name="Pfister S."/>
            <person name="Riley R."/>
            <person name="Sitrit Y."/>
            <person name="Stielow J.B."/>
            <person name="Szollosi G."/>
            <person name="Zifcakova L."/>
            <person name="Stursova M."/>
            <person name="Spatafora J.W."/>
            <person name="Tedersoo L."/>
            <person name="Vaario L.M."/>
            <person name="Yamada A."/>
            <person name="Yan M."/>
            <person name="Wang P."/>
            <person name="Xu J."/>
            <person name="Bruns T."/>
            <person name="Baldrian P."/>
            <person name="Vilgalys R."/>
            <person name="Dunand C."/>
            <person name="Henrissat B."/>
            <person name="Grigoriev I.V."/>
            <person name="Hibbett D."/>
            <person name="Nagy L.G."/>
            <person name="Martin F.M."/>
        </authorList>
    </citation>
    <scope>NUCLEOTIDE SEQUENCE</scope>
    <source>
        <strain evidence="5">UH-Tt-Lm1</strain>
    </source>
</reference>
<dbReference type="Gene3D" id="3.50.50.60">
    <property type="entry name" value="FAD/NAD(P)-binding domain"/>
    <property type="match status" value="1"/>
</dbReference>
<dbReference type="GO" id="GO:0044550">
    <property type="term" value="P:secondary metabolite biosynthetic process"/>
    <property type="evidence" value="ECO:0007669"/>
    <property type="project" value="UniProtKB-ARBA"/>
</dbReference>
<dbReference type="InterPro" id="IPR050816">
    <property type="entry name" value="Flavin-dep_Halogenase_NPB"/>
</dbReference>
<dbReference type="PANTHER" id="PTHR43747:SF5">
    <property type="entry name" value="FAD-BINDING DOMAIN-CONTAINING PROTEIN"/>
    <property type="match status" value="1"/>
</dbReference>
<dbReference type="PANTHER" id="PTHR43747">
    <property type="entry name" value="FAD-BINDING PROTEIN"/>
    <property type="match status" value="1"/>
</dbReference>
<dbReference type="Proteomes" id="UP000736335">
    <property type="component" value="Unassembled WGS sequence"/>
</dbReference>
<name>A0A9P6L5Q0_9AGAM</name>
<evidence type="ECO:0000256" key="3">
    <source>
        <dbReference type="ARBA" id="ARBA00023033"/>
    </source>
</evidence>
<comment type="similarity">
    <text evidence="1">Belongs to the flavin-dependent halogenase family.</text>
</comment>
<keyword evidence="3" id="KW-0503">Monooxygenase</keyword>
<evidence type="ECO:0000256" key="1">
    <source>
        <dbReference type="ARBA" id="ARBA00005706"/>
    </source>
</evidence>
<evidence type="ECO:0000256" key="4">
    <source>
        <dbReference type="ARBA" id="ARBA00049364"/>
    </source>
</evidence>
<reference evidence="5" key="2">
    <citation type="submission" date="2020-11" db="EMBL/GenBank/DDBJ databases">
        <authorList>
            <consortium name="DOE Joint Genome Institute"/>
            <person name="Kuo A."/>
            <person name="Miyauchi S."/>
            <person name="Kiss E."/>
            <person name="Drula E."/>
            <person name="Kohler A."/>
            <person name="Sanchez-Garcia M."/>
            <person name="Andreopoulos B."/>
            <person name="Barry K.W."/>
            <person name="Bonito G."/>
            <person name="Buee M."/>
            <person name="Carver A."/>
            <person name="Chen C."/>
            <person name="Cichocki N."/>
            <person name="Clum A."/>
            <person name="Culley D."/>
            <person name="Crous P.W."/>
            <person name="Fauchery L."/>
            <person name="Girlanda M."/>
            <person name="Hayes R."/>
            <person name="Keri Z."/>
            <person name="Labutti K."/>
            <person name="Lipzen A."/>
            <person name="Lombard V."/>
            <person name="Magnuson J."/>
            <person name="Maillard F."/>
            <person name="Morin E."/>
            <person name="Murat C."/>
            <person name="Nolan M."/>
            <person name="Ohm R."/>
            <person name="Pangilinan J."/>
            <person name="Pereira M."/>
            <person name="Perotto S."/>
            <person name="Peter M."/>
            <person name="Riley R."/>
            <person name="Sitrit Y."/>
            <person name="Stielow B."/>
            <person name="Szollosi G."/>
            <person name="Zifcakova L."/>
            <person name="Stursova M."/>
            <person name="Spatafora J.W."/>
            <person name="Tedersoo L."/>
            <person name="Vaario L.-M."/>
            <person name="Yamada A."/>
            <person name="Yan M."/>
            <person name="Wang P."/>
            <person name="Xu J."/>
            <person name="Bruns T."/>
            <person name="Baldrian P."/>
            <person name="Vilgalys R."/>
            <person name="Henrissat B."/>
            <person name="Grigoriev I.V."/>
            <person name="Hibbett D."/>
            <person name="Nagy L.G."/>
            <person name="Martin F.M."/>
        </authorList>
    </citation>
    <scope>NUCLEOTIDE SEQUENCE</scope>
    <source>
        <strain evidence="5">UH-Tt-Lm1</strain>
    </source>
</reference>
<gene>
    <name evidence="5" type="ORF">BJ322DRAFT_878931</name>
</gene>
<keyword evidence="2" id="KW-0560">Oxidoreductase</keyword>
<keyword evidence="6" id="KW-1185">Reference proteome</keyword>
<dbReference type="SUPFAM" id="SSF51905">
    <property type="entry name" value="FAD/NAD(P)-binding domain"/>
    <property type="match status" value="1"/>
</dbReference>
<dbReference type="Pfam" id="PF04820">
    <property type="entry name" value="Trp_halogenase"/>
    <property type="match status" value="2"/>
</dbReference>
<dbReference type="InterPro" id="IPR036188">
    <property type="entry name" value="FAD/NAD-bd_sf"/>
</dbReference>
<proteinExistence type="inferred from homology"/>
<dbReference type="AlphaFoldDB" id="A0A9P6L5Q0"/>
<organism evidence="5 6">
    <name type="scientific">Thelephora terrestris</name>
    <dbReference type="NCBI Taxonomy" id="56493"/>
    <lineage>
        <taxon>Eukaryota</taxon>
        <taxon>Fungi</taxon>
        <taxon>Dikarya</taxon>
        <taxon>Basidiomycota</taxon>
        <taxon>Agaricomycotina</taxon>
        <taxon>Agaricomycetes</taxon>
        <taxon>Thelephorales</taxon>
        <taxon>Thelephoraceae</taxon>
        <taxon>Thelephora</taxon>
    </lineage>
</organism>
<comment type="catalytic activity">
    <reaction evidence="4">
        <text>melleolide F + FADH2 + chloride + O2 = 6'-chloromelleolide F + FAD + 2 H2O + H(+)</text>
        <dbReference type="Rhea" id="RHEA:67160"/>
        <dbReference type="ChEBI" id="CHEBI:15377"/>
        <dbReference type="ChEBI" id="CHEBI:15378"/>
        <dbReference type="ChEBI" id="CHEBI:15379"/>
        <dbReference type="ChEBI" id="CHEBI:17996"/>
        <dbReference type="ChEBI" id="CHEBI:57692"/>
        <dbReference type="ChEBI" id="CHEBI:58307"/>
        <dbReference type="ChEBI" id="CHEBI:167712"/>
        <dbReference type="ChEBI" id="CHEBI:167713"/>
    </reaction>
    <physiologicalReaction direction="left-to-right" evidence="4">
        <dbReference type="Rhea" id="RHEA:67161"/>
    </physiologicalReaction>
</comment>
<protein>
    <submittedName>
        <fullName evidence="5">FAD/NAD(P)-binding domain-containing protein</fullName>
    </submittedName>
</protein>
<sequence length="594" mass="64794">MPSSTSTQSIPLHAKILVIGGGPAGSYAAAALAREGFNVVLLEASKFPRYHIGESLIPSVRHYLRFIDAEEKVANHGFATKPGSAMKFNQYKKEGYTDFVALGHDNAAWNVVRSEFDKLLLDHAASLGAKVYENTRVVSLEFDGRDKPVSAAYACRSSSDIECAIEGSITFDYLVDATGRAGLMSTKYLKSRRFTESLKNIAVWGYWAGVRSYGEGTTRAGAPWFEALTDESGWAWFIPLHTGMTSVGVVVNKDTYAQRAKPRPDVAAGDAFAGGRVHEKAERAHYTSSTRRYLETLELAPGLKKLLGGGELINHIGSDDDDTKLVHSTSDYSYSADRYSGEGWRIIGDAGAFVDPFFSSGIHLAFTGALSAAISISASIKGDCTEKEAADWHTERVATSFTRFLIVVLSAYKQMRSQGDSILSDVGEDNFDRAFRFFRPVIQGGSDIGHRLSEDELQQALDFCGKLFAPTSPEEHHAAEKLLAGRFEGKVTDDPTTANLRLLDVRAPIVDPRIIENIVPDFQSNAKEPVAGSGYRGPDMKRILEKVNARRVIHSEHGNGVCNFEDEPLGHSGTGGGWIARLEKGKLGLARVDR</sequence>
<evidence type="ECO:0000256" key="2">
    <source>
        <dbReference type="ARBA" id="ARBA00023002"/>
    </source>
</evidence>
<evidence type="ECO:0000313" key="5">
    <source>
        <dbReference type="EMBL" id="KAF9783765.1"/>
    </source>
</evidence>
<accession>A0A9P6L5Q0</accession>
<dbReference type="OrthoDB" id="3340390at2759"/>
<dbReference type="GO" id="GO:0140907">
    <property type="term" value="F:flavin-dependent halogenase activity"/>
    <property type="evidence" value="ECO:0007669"/>
    <property type="project" value="UniProtKB-ARBA"/>
</dbReference>
<evidence type="ECO:0000313" key="6">
    <source>
        <dbReference type="Proteomes" id="UP000736335"/>
    </source>
</evidence>
<dbReference type="InterPro" id="IPR006905">
    <property type="entry name" value="Flavin_halogenase"/>
</dbReference>
<comment type="caution">
    <text evidence="5">The sequence shown here is derived from an EMBL/GenBank/DDBJ whole genome shotgun (WGS) entry which is preliminary data.</text>
</comment>